<keyword evidence="2" id="KW-0812">Transmembrane</keyword>
<proteinExistence type="predicted"/>
<evidence type="ECO:0000256" key="2">
    <source>
        <dbReference type="SAM" id="Phobius"/>
    </source>
</evidence>
<dbReference type="EMBL" id="QJKJ01005069">
    <property type="protein sequence ID" value="RDX91628.1"/>
    <property type="molecule type" value="Genomic_DNA"/>
</dbReference>
<comment type="caution">
    <text evidence="3">The sequence shown here is derived from an EMBL/GenBank/DDBJ whole genome shotgun (WGS) entry which is preliminary data.</text>
</comment>
<dbReference type="PANTHER" id="PTHR37199">
    <property type="entry name" value="TRANSMEMBRANE PROTEIN"/>
    <property type="match status" value="1"/>
</dbReference>
<evidence type="ECO:0000313" key="3">
    <source>
        <dbReference type="EMBL" id="RDX91628.1"/>
    </source>
</evidence>
<dbReference type="PANTHER" id="PTHR37199:SF5">
    <property type="entry name" value="TRANSMEMBRANE PROTEIN"/>
    <property type="match status" value="1"/>
</dbReference>
<feature type="non-terminal residue" evidence="3">
    <location>
        <position position="1"/>
    </location>
</feature>
<gene>
    <name evidence="3" type="ORF">CR513_26365</name>
</gene>
<reference evidence="3" key="1">
    <citation type="submission" date="2018-05" db="EMBL/GenBank/DDBJ databases">
        <title>Draft genome of Mucuna pruriens seed.</title>
        <authorList>
            <person name="Nnadi N.E."/>
            <person name="Vos R."/>
            <person name="Hasami M.H."/>
            <person name="Devisetty U.K."/>
            <person name="Aguiy J.C."/>
        </authorList>
    </citation>
    <scope>NUCLEOTIDE SEQUENCE [LARGE SCALE GENOMIC DNA]</scope>
    <source>
        <strain evidence="3">JCA_2017</strain>
    </source>
</reference>
<keyword evidence="2" id="KW-1133">Transmembrane helix</keyword>
<evidence type="ECO:0000313" key="4">
    <source>
        <dbReference type="Proteomes" id="UP000257109"/>
    </source>
</evidence>
<protein>
    <submittedName>
        <fullName evidence="3">Uncharacterized protein</fullName>
    </submittedName>
</protein>
<dbReference type="AlphaFoldDB" id="A0A371GM54"/>
<organism evidence="3 4">
    <name type="scientific">Mucuna pruriens</name>
    <name type="common">Velvet bean</name>
    <name type="synonym">Dolichos pruriens</name>
    <dbReference type="NCBI Taxonomy" id="157652"/>
    <lineage>
        <taxon>Eukaryota</taxon>
        <taxon>Viridiplantae</taxon>
        <taxon>Streptophyta</taxon>
        <taxon>Embryophyta</taxon>
        <taxon>Tracheophyta</taxon>
        <taxon>Spermatophyta</taxon>
        <taxon>Magnoliopsida</taxon>
        <taxon>eudicotyledons</taxon>
        <taxon>Gunneridae</taxon>
        <taxon>Pentapetalae</taxon>
        <taxon>rosids</taxon>
        <taxon>fabids</taxon>
        <taxon>Fabales</taxon>
        <taxon>Fabaceae</taxon>
        <taxon>Papilionoideae</taxon>
        <taxon>50 kb inversion clade</taxon>
        <taxon>NPAAA clade</taxon>
        <taxon>indigoferoid/millettioid clade</taxon>
        <taxon>Phaseoleae</taxon>
        <taxon>Mucuna</taxon>
    </lineage>
</organism>
<feature type="region of interest" description="Disordered" evidence="1">
    <location>
        <begin position="57"/>
        <end position="81"/>
    </location>
</feature>
<sequence length="81" mass="8036">MARHFLFVDDSEANDAGLVLHSGPIFLFLMILVSLSIISTIIFACGDDNRSTKGGAKGGGCGGGGCGGGGGGCGGGERRFV</sequence>
<feature type="compositionally biased region" description="Gly residues" evidence="1">
    <location>
        <begin position="57"/>
        <end position="75"/>
    </location>
</feature>
<name>A0A371GM54_MUCPR</name>
<feature type="transmembrane region" description="Helical" evidence="2">
    <location>
        <begin position="25"/>
        <end position="45"/>
    </location>
</feature>
<evidence type="ECO:0000256" key="1">
    <source>
        <dbReference type="SAM" id="MobiDB-lite"/>
    </source>
</evidence>
<keyword evidence="2" id="KW-0472">Membrane</keyword>
<dbReference type="Proteomes" id="UP000257109">
    <property type="component" value="Unassembled WGS sequence"/>
</dbReference>
<keyword evidence="4" id="KW-1185">Reference proteome</keyword>
<accession>A0A371GM54</accession>